<gene>
    <name evidence="2" type="ORF">DSM5745_04485</name>
</gene>
<dbReference type="STRING" id="1810919.A0A3D8SCX8"/>
<evidence type="ECO:0000313" key="3">
    <source>
        <dbReference type="Proteomes" id="UP000256690"/>
    </source>
</evidence>
<feature type="compositionally biased region" description="Low complexity" evidence="1">
    <location>
        <begin position="32"/>
        <end position="42"/>
    </location>
</feature>
<dbReference type="OrthoDB" id="432970at2759"/>
<name>A0A3D8SCX8_9EURO</name>
<proteinExistence type="predicted"/>
<protein>
    <submittedName>
        <fullName evidence="2">Uncharacterized protein</fullName>
    </submittedName>
</protein>
<evidence type="ECO:0000313" key="2">
    <source>
        <dbReference type="EMBL" id="RDW84159.1"/>
    </source>
</evidence>
<sequence length="296" mass="32790">MCPRNRPPAVQGAQESDIFPCRRDQASSYLDTLPTLPGLTPGSSYERPDTKPYIGDGKPGCEYIQINQVRARQLGRDFAAPDPTAKGYCIGLYDRDYFRLDRSPRNQSLEAALATSGKLDVPYRGPVVALRELPKEFHGDITFSDYRHIIDYFAEYRVGGAPWVPHSPPTSIKIRMAARGAKVYSNAKHKVNNLPRFTSVPTAAVTWIMQTMGTLSHISAQLGMPLCLWKYPGPNSADESPRFAAGGKSGNEHAASLMMNINVFSPVWGFPSSLWMCKTGDVFVARTDGKELDPRY</sequence>
<dbReference type="GeneID" id="38114855"/>
<reference evidence="2 3" key="1">
    <citation type="journal article" date="2018" name="IMA Fungus">
        <title>IMA Genome-F 9: Draft genome sequence of Annulohypoxylon stygium, Aspergillus mulundensis, Berkeleyomyces basicola (syn. Thielaviopsis basicola), Ceratocystis smalleyi, two Cercospora beticola strains, Coleophoma cylindrospora, Fusarium fracticaudum, Phialophora cf. hyalina, and Morchella septimelata.</title>
        <authorList>
            <person name="Wingfield B.D."/>
            <person name="Bills G.F."/>
            <person name="Dong Y."/>
            <person name="Huang W."/>
            <person name="Nel W.J."/>
            <person name="Swalarsk-Parry B.S."/>
            <person name="Vaghefi N."/>
            <person name="Wilken P.M."/>
            <person name="An Z."/>
            <person name="de Beer Z.W."/>
            <person name="De Vos L."/>
            <person name="Chen L."/>
            <person name="Duong T.A."/>
            <person name="Gao Y."/>
            <person name="Hammerbacher A."/>
            <person name="Kikkert J.R."/>
            <person name="Li Y."/>
            <person name="Li H."/>
            <person name="Li K."/>
            <person name="Li Q."/>
            <person name="Liu X."/>
            <person name="Ma X."/>
            <person name="Naidoo K."/>
            <person name="Pethybridge S.J."/>
            <person name="Sun J."/>
            <person name="Steenkamp E.T."/>
            <person name="van der Nest M.A."/>
            <person name="van Wyk S."/>
            <person name="Wingfield M.J."/>
            <person name="Xiong C."/>
            <person name="Yue Q."/>
            <person name="Zhang X."/>
        </authorList>
    </citation>
    <scope>NUCLEOTIDE SEQUENCE [LARGE SCALE GENOMIC DNA]</scope>
    <source>
        <strain evidence="2 3">DSM 5745</strain>
    </source>
</reference>
<keyword evidence="3" id="KW-1185">Reference proteome</keyword>
<organism evidence="2 3">
    <name type="scientific">Aspergillus mulundensis</name>
    <dbReference type="NCBI Taxonomy" id="1810919"/>
    <lineage>
        <taxon>Eukaryota</taxon>
        <taxon>Fungi</taxon>
        <taxon>Dikarya</taxon>
        <taxon>Ascomycota</taxon>
        <taxon>Pezizomycotina</taxon>
        <taxon>Eurotiomycetes</taxon>
        <taxon>Eurotiomycetidae</taxon>
        <taxon>Eurotiales</taxon>
        <taxon>Aspergillaceae</taxon>
        <taxon>Aspergillus</taxon>
        <taxon>Aspergillus subgen. Nidulantes</taxon>
    </lineage>
</organism>
<accession>A0A3D8SCX8</accession>
<feature type="region of interest" description="Disordered" evidence="1">
    <location>
        <begin position="32"/>
        <end position="52"/>
    </location>
</feature>
<dbReference type="RefSeq" id="XP_026605497.1">
    <property type="nucleotide sequence ID" value="XM_026746501.1"/>
</dbReference>
<dbReference type="AlphaFoldDB" id="A0A3D8SCX8"/>
<dbReference type="Proteomes" id="UP000256690">
    <property type="component" value="Unassembled WGS sequence"/>
</dbReference>
<comment type="caution">
    <text evidence="2">The sequence shown here is derived from an EMBL/GenBank/DDBJ whole genome shotgun (WGS) entry which is preliminary data.</text>
</comment>
<evidence type="ECO:0000256" key="1">
    <source>
        <dbReference type="SAM" id="MobiDB-lite"/>
    </source>
</evidence>
<dbReference type="EMBL" id="PVWQ01000004">
    <property type="protein sequence ID" value="RDW84159.1"/>
    <property type="molecule type" value="Genomic_DNA"/>
</dbReference>